<keyword evidence="4" id="KW-1185">Reference proteome</keyword>
<sequence>MSTPDAPLAGLRILDLSVGPAAQTARILADLGADVLALEPRTGSPSRREAPRIGNQSLSFALRNANKRSVVLDANDDGDRTRFLDLAAGADIVIDSGIPGQAAEFGTSCARLADRHAHLVTMSITDFGTAGPRATWTASDAVFYALSSVLSRSGPPGAAPVLPPDGIASATAAAQAAWAVLVAHYQRLRTGRGDYLDFSRYEGVLQALDPPFGSHGQAAAARGINNTRRDRPRAQDSYPIFACRDGWVRICILAPRQWRAMRAWLGEPDHFHDPQYDTIAGRAVAFDQIGAAIAALFAPRSVAELVASGSERGVPIAGVLSPREVLDAEHFRATKAWTTAELAEAVTVPVPDGCVVIDGRRAGIRWLAPPAGTSEPRWLADRPSVPVEPGGERPLSGLTILDLGVIVAGGELGRLFGDLGAEVIKVESPTYPDGLRQGRPGQSISESFAWTHRNQHSLGIDLRSPRGAELFSQLVSRADAVFANFKPGTLASLGLPYSTLRQFNPQIVLTESSAYGDTGPWSRRMGYGPLVRSSTGITQLWQGRGAQDGVHPFHDAVTVFPDHLVARLAAVATLAALIRRDRAGRGAHIHISQAETAVSLLDIGYASTWAQQEGTPVIGDLAVHGVYPCRGDDEWCVITLSPDADWNAIASTLGRDELMNDPRFTTADRRWDSRDELRGIVADYTCSRSPAEVADTLQALGVPAGPMHRGADVLTDPQVRHRSLYAEMVHPALDLALPTETRPSLSRHIPPADLRPAPTLGEHTREVCRRLLALSDDTIEQLLTDGVLHATPTSEGQLP</sequence>
<accession>A0ABT3SAZ6</accession>
<protein>
    <submittedName>
        <fullName evidence="3">CoA transferase</fullName>
    </submittedName>
</protein>
<dbReference type="PANTHER" id="PTHR48228:SF6">
    <property type="entry name" value="L-CARNITINE COA-TRANSFERASE"/>
    <property type="match status" value="1"/>
</dbReference>
<dbReference type="RefSeq" id="WP_265995939.1">
    <property type="nucleotide sequence ID" value="NZ_JAPJDN010000004.1"/>
</dbReference>
<dbReference type="Pfam" id="PF02515">
    <property type="entry name" value="CoA_transf_3"/>
    <property type="match status" value="2"/>
</dbReference>
<comment type="caution">
    <text evidence="3">The sequence shown here is derived from an EMBL/GenBank/DDBJ whole genome shotgun (WGS) entry which is preliminary data.</text>
</comment>
<dbReference type="Gene3D" id="3.30.1540.10">
    <property type="entry name" value="formyl-coa transferase, domain 3"/>
    <property type="match status" value="2"/>
</dbReference>
<dbReference type="EMBL" id="JAPJDO010000004">
    <property type="protein sequence ID" value="MCX2936324.1"/>
    <property type="molecule type" value="Genomic_DNA"/>
</dbReference>
<evidence type="ECO:0000256" key="1">
    <source>
        <dbReference type="ARBA" id="ARBA00008383"/>
    </source>
</evidence>
<dbReference type="Gene3D" id="3.40.50.10540">
    <property type="entry name" value="Crotonobetainyl-coa:carnitine coa-transferase, domain 1"/>
    <property type="match status" value="2"/>
</dbReference>
<name>A0ABT3SAZ6_9MYCO</name>
<reference evidence="3 4" key="1">
    <citation type="submission" date="2022-11" db="EMBL/GenBank/DDBJ databases">
        <title>Mycobacterium sp. nov.</title>
        <authorList>
            <person name="Papic B."/>
            <person name="Spicic S."/>
            <person name="Duvnjak S."/>
        </authorList>
    </citation>
    <scope>NUCLEOTIDE SEQUENCE [LARGE SCALE GENOMIC DNA]</scope>
    <source>
        <strain evidence="3 4">CVI_P4</strain>
    </source>
</reference>
<keyword evidence="2 3" id="KW-0808">Transferase</keyword>
<dbReference type="InterPro" id="IPR050509">
    <property type="entry name" value="CoA-transferase_III"/>
</dbReference>
<dbReference type="GO" id="GO:0016740">
    <property type="term" value="F:transferase activity"/>
    <property type="evidence" value="ECO:0007669"/>
    <property type="project" value="UniProtKB-KW"/>
</dbReference>
<evidence type="ECO:0000313" key="3">
    <source>
        <dbReference type="EMBL" id="MCX2936324.1"/>
    </source>
</evidence>
<dbReference type="SUPFAM" id="SSF89796">
    <property type="entry name" value="CoA-transferase family III (CaiB/BaiF)"/>
    <property type="match status" value="2"/>
</dbReference>
<dbReference type="PANTHER" id="PTHR48228">
    <property type="entry name" value="SUCCINYL-COA--D-CITRAMALATE COA-TRANSFERASE"/>
    <property type="match status" value="1"/>
</dbReference>
<proteinExistence type="inferred from homology"/>
<evidence type="ECO:0000313" key="4">
    <source>
        <dbReference type="Proteomes" id="UP001300745"/>
    </source>
</evidence>
<comment type="similarity">
    <text evidence="1">Belongs to the CoA-transferase III family.</text>
</comment>
<dbReference type="InterPro" id="IPR044855">
    <property type="entry name" value="CoA-Trfase_III_dom3_sf"/>
</dbReference>
<gene>
    <name evidence="3" type="ORF">ORI27_06425</name>
</gene>
<dbReference type="InterPro" id="IPR023606">
    <property type="entry name" value="CoA-Trfase_III_dom_1_sf"/>
</dbReference>
<evidence type="ECO:0000256" key="2">
    <source>
        <dbReference type="ARBA" id="ARBA00022679"/>
    </source>
</evidence>
<dbReference type="Proteomes" id="UP001300745">
    <property type="component" value="Unassembled WGS sequence"/>
</dbReference>
<organism evidence="3 4">
    <name type="scientific">Mycobacterium pinniadriaticum</name>
    <dbReference type="NCBI Taxonomy" id="2994102"/>
    <lineage>
        <taxon>Bacteria</taxon>
        <taxon>Bacillati</taxon>
        <taxon>Actinomycetota</taxon>
        <taxon>Actinomycetes</taxon>
        <taxon>Mycobacteriales</taxon>
        <taxon>Mycobacteriaceae</taxon>
        <taxon>Mycobacterium</taxon>
    </lineage>
</organism>
<dbReference type="InterPro" id="IPR003673">
    <property type="entry name" value="CoA-Trfase_fam_III"/>
</dbReference>